<evidence type="ECO:0000313" key="2">
    <source>
        <dbReference type="EMBL" id="MDP2521853.1"/>
    </source>
</evidence>
<dbReference type="RefSeq" id="WP_305450279.1">
    <property type="nucleotide sequence ID" value="NZ_JAUYVO010000003.1"/>
</dbReference>
<gene>
    <name evidence="2" type="ORF">Q8W30_04645</name>
</gene>
<proteinExistence type="inferred from homology"/>
<dbReference type="Gene3D" id="1.10.10.610">
    <property type="entry name" value="YehU-like"/>
    <property type="match status" value="1"/>
</dbReference>
<name>A0ABT9ES10_9GAMM</name>
<dbReference type="SUPFAM" id="SSF118001">
    <property type="entry name" value="YehU-like"/>
    <property type="match status" value="1"/>
</dbReference>
<reference evidence="2" key="1">
    <citation type="submission" date="2023-07" db="EMBL/GenBank/DDBJ databases">
        <title>Genome content predicts the carbon catabolic preferences of heterotrophic bacteria.</title>
        <authorList>
            <person name="Gralka M."/>
        </authorList>
    </citation>
    <scope>NUCLEOTIDE SEQUENCE</scope>
    <source>
        <strain evidence="2">5G01</strain>
    </source>
</reference>
<accession>A0ABT9ES10</accession>
<dbReference type="Proteomes" id="UP001177341">
    <property type="component" value="Unassembled WGS sequence"/>
</dbReference>
<keyword evidence="3" id="KW-1185">Reference proteome</keyword>
<dbReference type="EMBL" id="JAUYVO010000003">
    <property type="protein sequence ID" value="MDP2521853.1"/>
    <property type="molecule type" value="Genomic_DNA"/>
</dbReference>
<dbReference type="InterPro" id="IPR036685">
    <property type="entry name" value="YehU-like_sf"/>
</dbReference>
<organism evidence="2 3">
    <name type="scientific">Neptunomonas phycophila</name>
    <dbReference type="NCBI Taxonomy" id="1572645"/>
    <lineage>
        <taxon>Bacteria</taxon>
        <taxon>Pseudomonadati</taxon>
        <taxon>Pseudomonadota</taxon>
        <taxon>Gammaproteobacteria</taxon>
        <taxon>Oceanospirillales</taxon>
        <taxon>Oceanospirillaceae</taxon>
        <taxon>Neptunomonas</taxon>
    </lineage>
</organism>
<dbReference type="InterPro" id="IPR010648">
    <property type="entry name" value="UPF0270"/>
</dbReference>
<protein>
    <submittedName>
        <fullName evidence="2">YheU family protein</fullName>
    </submittedName>
</protein>
<evidence type="ECO:0000256" key="1">
    <source>
        <dbReference type="ARBA" id="ARBA00006450"/>
    </source>
</evidence>
<sequence>MIIPAEALSPDTLNALIEEFVTRDGTDYGDHETDLATKVSQVRALLARKEVVIIFNEATEQAGIVHKDQINQL</sequence>
<dbReference type="Pfam" id="PF06794">
    <property type="entry name" value="UPF0270"/>
    <property type="match status" value="1"/>
</dbReference>
<evidence type="ECO:0000313" key="3">
    <source>
        <dbReference type="Proteomes" id="UP001177341"/>
    </source>
</evidence>
<comment type="caution">
    <text evidence="2">The sequence shown here is derived from an EMBL/GenBank/DDBJ whole genome shotgun (WGS) entry which is preliminary data.</text>
</comment>
<comment type="similarity">
    <text evidence="1">Belongs to the UPF0270 family.</text>
</comment>